<proteinExistence type="predicted"/>
<organism evidence="3">
    <name type="scientific">marine sediment metagenome</name>
    <dbReference type="NCBI Taxonomy" id="412755"/>
    <lineage>
        <taxon>unclassified sequences</taxon>
        <taxon>metagenomes</taxon>
        <taxon>ecological metagenomes</taxon>
    </lineage>
</organism>
<sequence>MSSKVAIVRTTPRTVLDDVRRVMRLAGAASALDASATTILKNNLSWHLMYPGANTTPWQLEGAILALRDAGLTDLVCVENETVVTSAARGEVLNKQRCVCEHHGVPIRYNFRKSDMAWRVYEPKADMLVLDRIYPKGIRIPDFFHGKNVVHLPTAKCHVYTNTSGSMKNAFGGLLDNSRHYCHSKIHEALVDLLAIQKEIHTGIFAVMDATTAGNGPGPRTMTPVTKNVLLASADCVALDATAARIMGFEPMDYAFIRLAHERGLGVGRFEEIEIVGDVGAAEERWGFHTGSNAVSRVGNLLWFGPLRWLQHLLFHTPIVYAFILASAIYHDRIWYPIRGKRIVRDWLARSPWGRLFADYQPASPG</sequence>
<dbReference type="Pfam" id="PF04015">
    <property type="entry name" value="DUF362"/>
    <property type="match status" value="1"/>
</dbReference>
<keyword evidence="1" id="KW-0812">Transmembrane</keyword>
<dbReference type="InterPro" id="IPR007160">
    <property type="entry name" value="DUF362"/>
</dbReference>
<evidence type="ECO:0000259" key="2">
    <source>
        <dbReference type="Pfam" id="PF04015"/>
    </source>
</evidence>
<feature type="domain" description="DUF362" evidence="2">
    <location>
        <begin position="40"/>
        <end position="245"/>
    </location>
</feature>
<gene>
    <name evidence="3" type="ORF">S01H1_07398</name>
</gene>
<keyword evidence="1" id="KW-1133">Transmembrane helix</keyword>
<accession>X0SY66</accession>
<evidence type="ECO:0000256" key="1">
    <source>
        <dbReference type="SAM" id="Phobius"/>
    </source>
</evidence>
<dbReference type="AlphaFoldDB" id="X0SY66"/>
<evidence type="ECO:0000313" key="3">
    <source>
        <dbReference type="EMBL" id="GAF68755.1"/>
    </source>
</evidence>
<protein>
    <recommendedName>
        <fullName evidence="2">DUF362 domain-containing protein</fullName>
    </recommendedName>
</protein>
<reference evidence="3" key="1">
    <citation type="journal article" date="2014" name="Front. Microbiol.">
        <title>High frequency of phylogenetically diverse reductive dehalogenase-homologous genes in deep subseafloor sedimentary metagenomes.</title>
        <authorList>
            <person name="Kawai M."/>
            <person name="Futagami T."/>
            <person name="Toyoda A."/>
            <person name="Takaki Y."/>
            <person name="Nishi S."/>
            <person name="Hori S."/>
            <person name="Arai W."/>
            <person name="Tsubouchi T."/>
            <person name="Morono Y."/>
            <person name="Uchiyama I."/>
            <person name="Ito T."/>
            <person name="Fujiyama A."/>
            <person name="Inagaki F."/>
            <person name="Takami H."/>
        </authorList>
    </citation>
    <scope>NUCLEOTIDE SEQUENCE</scope>
    <source>
        <strain evidence="3">Expedition CK06-06</strain>
    </source>
</reference>
<dbReference type="EMBL" id="BARS01003816">
    <property type="protein sequence ID" value="GAF68755.1"/>
    <property type="molecule type" value="Genomic_DNA"/>
</dbReference>
<name>X0SY66_9ZZZZ</name>
<comment type="caution">
    <text evidence="3">The sequence shown here is derived from an EMBL/GenBank/DDBJ whole genome shotgun (WGS) entry which is preliminary data.</text>
</comment>
<feature type="transmembrane region" description="Helical" evidence="1">
    <location>
        <begin position="309"/>
        <end position="330"/>
    </location>
</feature>
<keyword evidence="1" id="KW-0472">Membrane</keyword>